<dbReference type="Pfam" id="PF01755">
    <property type="entry name" value="Glyco_transf_25"/>
    <property type="match status" value="1"/>
</dbReference>
<dbReference type="EMBL" id="MN740695">
    <property type="protein sequence ID" value="QHU08270.1"/>
    <property type="molecule type" value="Genomic_DNA"/>
</dbReference>
<dbReference type="CDD" id="cd06532">
    <property type="entry name" value="Glyco_transf_25"/>
    <property type="match status" value="1"/>
</dbReference>
<evidence type="ECO:0000259" key="1">
    <source>
        <dbReference type="Pfam" id="PF01755"/>
    </source>
</evidence>
<name>A0A6C0JU93_9ZZZZ</name>
<feature type="domain" description="Glycosyl transferase family 25" evidence="1">
    <location>
        <begin position="12"/>
        <end position="118"/>
    </location>
</feature>
<sequence length="227" mass="26724">MTTLPTMNTVADKIFVINLKERTDRYEQFTTEFMQQGITNWERFDAIRFSPENYKQFLPAFYNFCAGQGKEERYLKAAFGCMLSHYLCIYQAKQRGYKSVMIMEDDVQFIPGWKDNFTVTWTELSTKFPKWNMFYFHMGYYSPHAFAPLSDNLVIPVKGLGGTCYIVKEELYDFILGRMLVYAKQLDVFYLDCLQNRPTTLAARKNMVQQRESWSDIEFNLANIGGR</sequence>
<accession>A0A6C0JU93</accession>
<dbReference type="AlphaFoldDB" id="A0A6C0JU93"/>
<evidence type="ECO:0000313" key="2">
    <source>
        <dbReference type="EMBL" id="QHU08270.1"/>
    </source>
</evidence>
<reference evidence="2" key="1">
    <citation type="journal article" date="2020" name="Nature">
        <title>Giant virus diversity and host interactions through global metagenomics.</title>
        <authorList>
            <person name="Schulz F."/>
            <person name="Roux S."/>
            <person name="Paez-Espino D."/>
            <person name="Jungbluth S."/>
            <person name="Walsh D.A."/>
            <person name="Denef V.J."/>
            <person name="McMahon K.D."/>
            <person name="Konstantinidis K.T."/>
            <person name="Eloe-Fadrosh E.A."/>
            <person name="Kyrpides N.C."/>
            <person name="Woyke T."/>
        </authorList>
    </citation>
    <scope>NUCLEOTIDE SEQUENCE</scope>
    <source>
        <strain evidence="2">GVMAG-S-1062768-28</strain>
    </source>
</reference>
<organism evidence="2">
    <name type="scientific">viral metagenome</name>
    <dbReference type="NCBI Taxonomy" id="1070528"/>
    <lineage>
        <taxon>unclassified sequences</taxon>
        <taxon>metagenomes</taxon>
        <taxon>organismal metagenomes</taxon>
    </lineage>
</organism>
<protein>
    <recommendedName>
        <fullName evidence="1">Glycosyl transferase family 25 domain-containing protein</fullName>
    </recommendedName>
</protein>
<dbReference type="InterPro" id="IPR002654">
    <property type="entry name" value="Glyco_trans_25"/>
</dbReference>
<proteinExistence type="predicted"/>